<keyword evidence="2" id="KW-1133">Transmembrane helix</keyword>
<dbReference type="NCBIfam" id="TIGR02500">
    <property type="entry name" value="type_III_yscD"/>
    <property type="match status" value="1"/>
</dbReference>
<evidence type="ECO:0000313" key="4">
    <source>
        <dbReference type="EMBL" id="SMP45150.1"/>
    </source>
</evidence>
<evidence type="ECO:0000313" key="5">
    <source>
        <dbReference type="Proteomes" id="UP001158049"/>
    </source>
</evidence>
<dbReference type="PROSITE" id="PS50914">
    <property type="entry name" value="BON"/>
    <property type="match status" value="1"/>
</dbReference>
<accession>A0ABY1PSC1</accession>
<dbReference type="Gene3D" id="2.60.200.20">
    <property type="match status" value="1"/>
</dbReference>
<dbReference type="Pfam" id="PF16697">
    <property type="entry name" value="Yop-YscD_cpl"/>
    <property type="match status" value="1"/>
</dbReference>
<name>A0ABY1PSC1_9BURK</name>
<evidence type="ECO:0000259" key="3">
    <source>
        <dbReference type="PROSITE" id="PS50914"/>
    </source>
</evidence>
<evidence type="ECO:0000256" key="1">
    <source>
        <dbReference type="SAM" id="MobiDB-lite"/>
    </source>
</evidence>
<evidence type="ECO:0000256" key="2">
    <source>
        <dbReference type="SAM" id="Phobius"/>
    </source>
</evidence>
<reference evidence="4 5" key="1">
    <citation type="submission" date="2017-05" db="EMBL/GenBank/DDBJ databases">
        <authorList>
            <person name="Varghese N."/>
            <person name="Submissions S."/>
        </authorList>
    </citation>
    <scope>NUCLEOTIDE SEQUENCE [LARGE SCALE GENOMIC DNA]</scope>
    <source>
        <strain evidence="4 5">DSM 26001</strain>
    </source>
</reference>
<dbReference type="Proteomes" id="UP001158049">
    <property type="component" value="Unassembled WGS sequence"/>
</dbReference>
<dbReference type="RefSeq" id="WP_283440628.1">
    <property type="nucleotide sequence ID" value="NZ_FXUL01000001.1"/>
</dbReference>
<dbReference type="InterPro" id="IPR053946">
    <property type="entry name" value="YscD_ppl_3rd"/>
</dbReference>
<dbReference type="InterPro" id="IPR032030">
    <property type="entry name" value="YscD_cytoplasmic_dom"/>
</dbReference>
<protein>
    <submittedName>
        <fullName evidence="4">Type III secretion apparatus protein, YscD/HrpQ family</fullName>
    </submittedName>
</protein>
<feature type="region of interest" description="Disordered" evidence="1">
    <location>
        <begin position="117"/>
        <end position="147"/>
    </location>
</feature>
<keyword evidence="2" id="KW-0812">Transmembrane</keyword>
<dbReference type="Pfam" id="PF21934">
    <property type="entry name" value="Yop-YscD_ppl_3rd"/>
    <property type="match status" value="1"/>
</dbReference>
<dbReference type="InterPro" id="IPR007055">
    <property type="entry name" value="BON_dom"/>
</dbReference>
<keyword evidence="5" id="KW-1185">Reference proteome</keyword>
<feature type="transmembrane region" description="Helical" evidence="2">
    <location>
        <begin position="169"/>
        <end position="191"/>
    </location>
</feature>
<proteinExistence type="predicted"/>
<dbReference type="InterPro" id="IPR008984">
    <property type="entry name" value="SMAD_FHA_dom_sf"/>
</dbReference>
<sequence length="471" mass="50531">MNALLGADAYGMSEEAPVELRILHGAQAGSRLCLSVGEYMLGADDSCTLILEGSGIEDRHAVLRFDGEDAWIDPLDGLVRNAHGDEIDEEEELTFGLPVQLGNVWISVDREDAPWPDHSSVMPIRSGTASGEETRHVLESQDADDPAAENDVATEIDALAAVPSARGRWWPYVFLIVPLLMAGGFGVFSLLQARHVAEVADAIPAVTEAAPDPAPVGVQELLKDFPRTKLVLEQAKEHGQGQARGQWVVTGYVRSSEQQRVLSGLLEPMSPTAQLKVLVEDDLMQAARKLLAADATAVHVKVETVTGGVVQLAGAASSAAEVAKLEARLLADVTGIVEVQSQVLLPEQLRKVLRDRITAAGLADRLVIGAEAPEMNLSGKLTMEEIRRWEDLLVAFNRDYGNVLAIRATVSRLIPKPPVGVLAIVGGAVPYIVTQTGEHVNQGGEVNGHTLVSVKDGEVVFEGRQRVRIAR</sequence>
<organism evidence="4 5">
    <name type="scientific">Noviherbaspirillum suwonense</name>
    <dbReference type="NCBI Taxonomy" id="1224511"/>
    <lineage>
        <taxon>Bacteria</taxon>
        <taxon>Pseudomonadati</taxon>
        <taxon>Pseudomonadota</taxon>
        <taxon>Betaproteobacteria</taxon>
        <taxon>Burkholderiales</taxon>
        <taxon>Oxalobacteraceae</taxon>
        <taxon>Noviherbaspirillum</taxon>
    </lineage>
</organism>
<dbReference type="CDD" id="cd00060">
    <property type="entry name" value="FHA"/>
    <property type="match status" value="1"/>
</dbReference>
<keyword evidence="2" id="KW-0472">Membrane</keyword>
<feature type="domain" description="BON" evidence="3">
    <location>
        <begin position="275"/>
        <end position="347"/>
    </location>
</feature>
<gene>
    <name evidence="4" type="ORF">SAMN06295970_101485</name>
</gene>
<dbReference type="SUPFAM" id="SSF49879">
    <property type="entry name" value="SMAD/FHA domain"/>
    <property type="match status" value="1"/>
</dbReference>
<comment type="caution">
    <text evidence="4">The sequence shown here is derived from an EMBL/GenBank/DDBJ whole genome shotgun (WGS) entry which is preliminary data.</text>
</comment>
<dbReference type="EMBL" id="FXUL01000001">
    <property type="protein sequence ID" value="SMP45150.1"/>
    <property type="molecule type" value="Genomic_DNA"/>
</dbReference>
<dbReference type="InterPro" id="IPR012843">
    <property type="entry name" value="YscD"/>
</dbReference>